<sequence>MNENIWKGNSDWFKNKIKEQWSAMANDENEEFEEKLEKMSDLLQEDDDLNYYAEDYYTIFD</sequence>
<accession>C7LXF3</accession>
<feature type="coiled-coil region" evidence="1">
    <location>
        <begin position="22"/>
        <end position="49"/>
    </location>
</feature>
<evidence type="ECO:0000313" key="2">
    <source>
        <dbReference type="EMBL" id="ACU90024.1"/>
    </source>
</evidence>
<dbReference type="KEGG" id="dba:Dbac_1935"/>
<keyword evidence="3" id="KW-1185">Reference proteome</keyword>
<dbReference type="AlphaFoldDB" id="C7LXF3"/>
<dbReference type="Proteomes" id="UP000002216">
    <property type="component" value="Chromosome"/>
</dbReference>
<dbReference type="EMBL" id="CP001629">
    <property type="protein sequence ID" value="ACU90024.1"/>
    <property type="molecule type" value="Genomic_DNA"/>
</dbReference>
<dbReference type="InterPro" id="IPR036629">
    <property type="entry name" value="YjbJ_sf"/>
</dbReference>
<protein>
    <submittedName>
        <fullName evidence="2">Uncharacterized protein</fullName>
    </submittedName>
</protein>
<dbReference type="HOGENOM" id="CLU_2914911_0_0_7"/>
<keyword evidence="1" id="KW-0175">Coiled coil</keyword>
<dbReference type="Gene3D" id="1.10.1470.10">
    <property type="entry name" value="YjbJ"/>
    <property type="match status" value="1"/>
</dbReference>
<name>C7LXF3_DESBD</name>
<gene>
    <name evidence="2" type="ordered locus">Dbac_1935</name>
</gene>
<evidence type="ECO:0000313" key="3">
    <source>
        <dbReference type="Proteomes" id="UP000002216"/>
    </source>
</evidence>
<evidence type="ECO:0000256" key="1">
    <source>
        <dbReference type="SAM" id="Coils"/>
    </source>
</evidence>
<proteinExistence type="predicted"/>
<reference evidence="2 3" key="1">
    <citation type="journal article" date="2009" name="Stand. Genomic Sci.">
        <title>Complete genome sequence of Desulfomicrobium baculatum type strain (X).</title>
        <authorList>
            <person name="Copeland A."/>
            <person name="Spring S."/>
            <person name="Goker M."/>
            <person name="Schneider S."/>
            <person name="Lapidus A."/>
            <person name="Del Rio T.G."/>
            <person name="Tice H."/>
            <person name="Cheng J.F."/>
            <person name="Chen F."/>
            <person name="Nolan M."/>
            <person name="Bruce D."/>
            <person name="Goodwin L."/>
            <person name="Pitluck S."/>
            <person name="Ivanova N."/>
            <person name="Mavrommatis K."/>
            <person name="Ovchinnikova G."/>
            <person name="Pati A."/>
            <person name="Chen A."/>
            <person name="Palaniappan K."/>
            <person name="Land M."/>
            <person name="Hauser L."/>
            <person name="Chang Y.J."/>
            <person name="Jeffries C.C."/>
            <person name="Meincke L."/>
            <person name="Sims D."/>
            <person name="Brettin T."/>
            <person name="Detter J.C."/>
            <person name="Han C."/>
            <person name="Chain P."/>
            <person name="Bristow J."/>
            <person name="Eisen J.A."/>
            <person name="Markowitz V."/>
            <person name="Hugenholtz P."/>
            <person name="Kyrpides N.C."/>
            <person name="Klenk H.P."/>
            <person name="Lucas S."/>
        </authorList>
    </citation>
    <scope>NUCLEOTIDE SEQUENCE [LARGE SCALE GENOMIC DNA]</scope>
    <source>
        <strain evidence="3">DSM 4028 / VKM B-1378 / X</strain>
    </source>
</reference>
<dbReference type="SUPFAM" id="SSF69047">
    <property type="entry name" value="Hypothetical protein YjbJ"/>
    <property type="match status" value="1"/>
</dbReference>
<dbReference type="RefSeq" id="WP_015774115.1">
    <property type="nucleotide sequence ID" value="NC_013173.1"/>
</dbReference>
<organism evidence="2 3">
    <name type="scientific">Desulfomicrobium baculatum (strain DSM 4028 / VKM B-1378 / X)</name>
    <name type="common">Desulfovibrio baculatus</name>
    <dbReference type="NCBI Taxonomy" id="525897"/>
    <lineage>
        <taxon>Bacteria</taxon>
        <taxon>Pseudomonadati</taxon>
        <taxon>Thermodesulfobacteriota</taxon>
        <taxon>Desulfovibrionia</taxon>
        <taxon>Desulfovibrionales</taxon>
        <taxon>Desulfomicrobiaceae</taxon>
        <taxon>Desulfomicrobium</taxon>
    </lineage>
</organism>